<evidence type="ECO:0000256" key="2">
    <source>
        <dbReference type="SAM" id="Phobius"/>
    </source>
</evidence>
<dbReference type="SMART" id="SM01208">
    <property type="entry name" value="G5"/>
    <property type="match status" value="1"/>
</dbReference>
<dbReference type="STRING" id="1882918.BCY86_05530"/>
<evidence type="ECO:0000313" key="4">
    <source>
        <dbReference type="EMBL" id="APS00201.1"/>
    </source>
</evidence>
<dbReference type="InterPro" id="IPR011098">
    <property type="entry name" value="G5_dom"/>
</dbReference>
<evidence type="ECO:0000259" key="3">
    <source>
        <dbReference type="PROSITE" id="PS51109"/>
    </source>
</evidence>
<dbReference type="Pfam" id="PF07501">
    <property type="entry name" value="G5"/>
    <property type="match status" value="1"/>
</dbReference>
<feature type="domain" description="G5" evidence="3">
    <location>
        <begin position="380"/>
        <end position="457"/>
    </location>
</feature>
<dbReference type="RefSeq" id="WP_075276865.1">
    <property type="nucleotide sequence ID" value="NZ_CP016908.1"/>
</dbReference>
<keyword evidence="1" id="KW-0732">Signal</keyword>
<protein>
    <recommendedName>
        <fullName evidence="3">G5 domain-containing protein</fullName>
    </recommendedName>
</protein>
<feature type="transmembrane region" description="Helical" evidence="2">
    <location>
        <begin position="12"/>
        <end position="36"/>
    </location>
</feature>
<keyword evidence="5" id="KW-1185">Reference proteome</keyword>
<dbReference type="InterPro" id="IPR052913">
    <property type="entry name" value="Glycopeptide_resist_protein"/>
</dbReference>
<dbReference type="Proteomes" id="UP000185544">
    <property type="component" value="Chromosome"/>
</dbReference>
<proteinExistence type="predicted"/>
<dbReference type="OrthoDB" id="9813301at2"/>
<sequence>MSFSRVAAWKQEGWIAFFLWLLPFVMIGGGIGYLLVPPFVPNEKESAFPDVSVLLTGKEVLPLAPGEDFEDKAQTFVRQYLTTPFSLQIADASPSFYTPEEMGAVLDMPRLKKLVASVLDPSSALIRIHQQKKAGKPIILPLPIAIEHDRAMAFLLHLKNRIDRIPRDARLDLERRQVLPDEPGRRMDLYATLGCLEEAFSSGLNQAQVVVEVVQATRTSSLLHGILIDDVLGYLETRYVRDLKHEERTFNLRLAASKIHGYVLLPGETFDFNEVVGPRTEVNGYKVAPVIARGEMVDGVGGGTCQIASTLHAAAFFAGLDIVERRPHTRPIFYIKMGLDAAVAYPTITLRFRNPYPFPVVLYETVVKGIVRAEILGPARRQTTTFVRRINEVLPFPERDQPDPQLPVGERLLVQRGIPGFRITRFRVMQEGASAVRERFNDVYPPTAQIWRVGTGNPNLPCITEENKRPEYIADEYLQITQGPTVHTPRSQEVEKGGGMVERKFPGKYGTYGWTVREGLARPLVDVGGRLKPQEEAAVPSKLVLP</sequence>
<keyword evidence="2" id="KW-0472">Membrane</keyword>
<keyword evidence="2" id="KW-1133">Transmembrane helix</keyword>
<dbReference type="PANTHER" id="PTHR35788">
    <property type="entry name" value="EXPORTED PROTEIN-RELATED"/>
    <property type="match status" value="1"/>
</dbReference>
<dbReference type="Gene3D" id="2.20.230.10">
    <property type="entry name" value="Resuscitation-promoting factor rpfb"/>
    <property type="match status" value="1"/>
</dbReference>
<dbReference type="PANTHER" id="PTHR35788:SF1">
    <property type="entry name" value="EXPORTED PROTEIN"/>
    <property type="match status" value="1"/>
</dbReference>
<dbReference type="InterPro" id="IPR022029">
    <property type="entry name" value="YoaR-like_PG-bd"/>
</dbReference>
<reference evidence="4 5" key="1">
    <citation type="submission" date="2016-08" db="EMBL/GenBank/DDBJ databases">
        <title>Identification and validation of antigenic proteins from Pajaroellobacter abortibovis using de-novo genome sequence assembly and reverse vaccinology.</title>
        <authorList>
            <person name="Welly B.T."/>
            <person name="Miller M.R."/>
            <person name="Stott J.L."/>
            <person name="Blanchard M.T."/>
            <person name="Islas-Trejo A.D."/>
            <person name="O'Rourke S.M."/>
            <person name="Young A.E."/>
            <person name="Medrano J.F."/>
            <person name="Van Eenennaam A.L."/>
        </authorList>
    </citation>
    <scope>NUCLEOTIDE SEQUENCE [LARGE SCALE GENOMIC DNA]</scope>
    <source>
        <strain evidence="4 5">BTF92-0548A/99-0131</strain>
    </source>
</reference>
<dbReference type="InterPro" id="IPR007391">
    <property type="entry name" value="Vancomycin_resist_VanW"/>
</dbReference>
<accession>A0A1L6MX99</accession>
<gene>
    <name evidence="4" type="ORF">BCY86_05530</name>
</gene>
<dbReference type="AlphaFoldDB" id="A0A1L6MX99"/>
<dbReference type="EMBL" id="CP016908">
    <property type="protein sequence ID" value="APS00201.1"/>
    <property type="molecule type" value="Genomic_DNA"/>
</dbReference>
<keyword evidence="2" id="KW-0812">Transmembrane</keyword>
<evidence type="ECO:0000313" key="5">
    <source>
        <dbReference type="Proteomes" id="UP000185544"/>
    </source>
</evidence>
<dbReference type="Pfam" id="PF12229">
    <property type="entry name" value="PG_binding_4"/>
    <property type="match status" value="1"/>
</dbReference>
<organism evidence="4 5">
    <name type="scientific">Pajaroellobacter abortibovis</name>
    <dbReference type="NCBI Taxonomy" id="1882918"/>
    <lineage>
        <taxon>Bacteria</taxon>
        <taxon>Pseudomonadati</taxon>
        <taxon>Myxococcota</taxon>
        <taxon>Polyangia</taxon>
        <taxon>Polyangiales</taxon>
        <taxon>Polyangiaceae</taxon>
    </lineage>
</organism>
<dbReference type="KEGG" id="pabo:BCY86_05530"/>
<evidence type="ECO:0000256" key="1">
    <source>
        <dbReference type="ARBA" id="ARBA00022729"/>
    </source>
</evidence>
<name>A0A1L6MX99_9BACT</name>
<dbReference type="Pfam" id="PF04294">
    <property type="entry name" value="VanW"/>
    <property type="match status" value="1"/>
</dbReference>
<dbReference type="PROSITE" id="PS51109">
    <property type="entry name" value="G5"/>
    <property type="match status" value="1"/>
</dbReference>